<evidence type="ECO:0000259" key="4">
    <source>
        <dbReference type="PROSITE" id="PS51186"/>
    </source>
</evidence>
<organism evidence="5 6">
    <name type="scientific">Nonomuraea spiralis</name>
    <dbReference type="NCBI Taxonomy" id="46182"/>
    <lineage>
        <taxon>Bacteria</taxon>
        <taxon>Bacillati</taxon>
        <taxon>Actinomycetota</taxon>
        <taxon>Actinomycetes</taxon>
        <taxon>Streptosporangiales</taxon>
        <taxon>Streptosporangiaceae</taxon>
        <taxon>Nonomuraea</taxon>
    </lineage>
</organism>
<accession>A0ABV5IRW8</accession>
<dbReference type="PROSITE" id="PS51186">
    <property type="entry name" value="GNAT"/>
    <property type="match status" value="1"/>
</dbReference>
<keyword evidence="6" id="KW-1185">Reference proteome</keyword>
<dbReference type="InterPro" id="IPR000182">
    <property type="entry name" value="GNAT_dom"/>
</dbReference>
<sequence>MSDHELDDGVVRLREWADEDAGWYAESVRDTRIQRFTTDSPTLDAAEVVAAIVRLRGSGAEEGFLICDSVTGQRLGNIALRHDGKAGEISYWVAAEVRGRGVATRAVTLFSAWTFQTVGLSELWLRAHRDNVVPQRVASRAGVHRDPQRDKTQEVKGEMWPMLGYALSRPGASSGDDLRKRSL</sequence>
<comment type="caution">
    <text evidence="5">The sequence shown here is derived from an EMBL/GenBank/DDBJ whole genome shotgun (WGS) entry which is preliminary data.</text>
</comment>
<dbReference type="Pfam" id="PF13302">
    <property type="entry name" value="Acetyltransf_3"/>
    <property type="match status" value="1"/>
</dbReference>
<dbReference type="PANTHER" id="PTHR43792">
    <property type="entry name" value="GNAT FAMILY, PUTATIVE (AFU_ORTHOLOGUE AFUA_3G00765)-RELATED-RELATED"/>
    <property type="match status" value="1"/>
</dbReference>
<feature type="domain" description="N-acetyltransferase" evidence="4">
    <location>
        <begin position="11"/>
        <end position="164"/>
    </location>
</feature>
<comment type="similarity">
    <text evidence="3">Belongs to the acetyltransferase family. RimJ subfamily.</text>
</comment>
<dbReference type="RefSeq" id="WP_189653855.1">
    <property type="nucleotide sequence ID" value="NZ_BMRC01000050.1"/>
</dbReference>
<name>A0ABV5IRW8_9ACTN</name>
<dbReference type="InterPro" id="IPR051531">
    <property type="entry name" value="N-acetyltransferase"/>
</dbReference>
<dbReference type="PANTHER" id="PTHR43792:SF8">
    <property type="entry name" value="[RIBOSOMAL PROTEIN US5]-ALANINE N-ACETYLTRANSFERASE"/>
    <property type="match status" value="1"/>
</dbReference>
<proteinExistence type="inferred from homology"/>
<evidence type="ECO:0000256" key="2">
    <source>
        <dbReference type="ARBA" id="ARBA00023315"/>
    </source>
</evidence>
<reference evidence="5 6" key="1">
    <citation type="submission" date="2024-09" db="EMBL/GenBank/DDBJ databases">
        <authorList>
            <person name="Sun Q."/>
            <person name="Mori K."/>
        </authorList>
    </citation>
    <scope>NUCLEOTIDE SEQUENCE [LARGE SCALE GENOMIC DNA]</scope>
    <source>
        <strain evidence="5 6">CCM 3426</strain>
    </source>
</reference>
<dbReference type="EMBL" id="JBHMEI010000048">
    <property type="protein sequence ID" value="MFB9207253.1"/>
    <property type="molecule type" value="Genomic_DNA"/>
</dbReference>
<gene>
    <name evidence="5" type="ORF">ACFFV7_39115</name>
</gene>
<keyword evidence="1 5" id="KW-0808">Transferase</keyword>
<dbReference type="SUPFAM" id="SSF55729">
    <property type="entry name" value="Acyl-CoA N-acyltransferases (Nat)"/>
    <property type="match status" value="1"/>
</dbReference>
<protein>
    <submittedName>
        <fullName evidence="5">GNAT family N-acetyltransferase</fullName>
        <ecNumber evidence="5">2.3.-.-</ecNumber>
    </submittedName>
</protein>
<evidence type="ECO:0000313" key="5">
    <source>
        <dbReference type="EMBL" id="MFB9207253.1"/>
    </source>
</evidence>
<evidence type="ECO:0000256" key="1">
    <source>
        <dbReference type="ARBA" id="ARBA00022679"/>
    </source>
</evidence>
<evidence type="ECO:0000313" key="6">
    <source>
        <dbReference type="Proteomes" id="UP001589647"/>
    </source>
</evidence>
<keyword evidence="2 5" id="KW-0012">Acyltransferase</keyword>
<dbReference type="InterPro" id="IPR016181">
    <property type="entry name" value="Acyl_CoA_acyltransferase"/>
</dbReference>
<dbReference type="GO" id="GO:0016746">
    <property type="term" value="F:acyltransferase activity"/>
    <property type="evidence" value="ECO:0007669"/>
    <property type="project" value="UniProtKB-KW"/>
</dbReference>
<dbReference type="EC" id="2.3.-.-" evidence="5"/>
<evidence type="ECO:0000256" key="3">
    <source>
        <dbReference type="ARBA" id="ARBA00038502"/>
    </source>
</evidence>
<dbReference type="Gene3D" id="3.40.630.30">
    <property type="match status" value="1"/>
</dbReference>
<dbReference type="Proteomes" id="UP001589647">
    <property type="component" value="Unassembled WGS sequence"/>
</dbReference>